<evidence type="ECO:0000313" key="2">
    <source>
        <dbReference type="WBParaSite" id="scf7180000417161.g983"/>
    </source>
</evidence>
<sequence>ELNPVCINNRRNNEKNCLDDGIIEKLLKPGLISTFFPSIIEGAVKQIGLNELRKCLNLKKQKINFVDMVNEEVEEVTVER</sequence>
<keyword evidence="1" id="KW-1185">Reference proteome</keyword>
<proteinExistence type="predicted"/>
<evidence type="ECO:0000313" key="1">
    <source>
        <dbReference type="Proteomes" id="UP000887560"/>
    </source>
</evidence>
<reference evidence="2" key="1">
    <citation type="submission" date="2022-11" db="UniProtKB">
        <authorList>
            <consortium name="WormBaseParasite"/>
        </authorList>
    </citation>
    <scope>IDENTIFICATION</scope>
</reference>
<name>A0A915NGN6_9BILA</name>
<dbReference type="Proteomes" id="UP000887560">
    <property type="component" value="Unplaced"/>
</dbReference>
<accession>A0A915NGN6</accession>
<dbReference type="WBParaSite" id="scf7180000417161.g983">
    <property type="protein sequence ID" value="scf7180000417161.g983"/>
    <property type="gene ID" value="scf7180000417161.g983"/>
</dbReference>
<protein>
    <submittedName>
        <fullName evidence="2">Uncharacterized protein</fullName>
    </submittedName>
</protein>
<organism evidence="1 2">
    <name type="scientific">Meloidogyne floridensis</name>
    <dbReference type="NCBI Taxonomy" id="298350"/>
    <lineage>
        <taxon>Eukaryota</taxon>
        <taxon>Metazoa</taxon>
        <taxon>Ecdysozoa</taxon>
        <taxon>Nematoda</taxon>
        <taxon>Chromadorea</taxon>
        <taxon>Rhabditida</taxon>
        <taxon>Tylenchina</taxon>
        <taxon>Tylenchomorpha</taxon>
        <taxon>Tylenchoidea</taxon>
        <taxon>Meloidogynidae</taxon>
        <taxon>Meloidogyninae</taxon>
        <taxon>Meloidogyne</taxon>
    </lineage>
</organism>
<dbReference type="AlphaFoldDB" id="A0A915NGN6"/>